<reference evidence="1" key="1">
    <citation type="submission" date="2022-06" db="EMBL/GenBank/DDBJ databases">
        <title>Uncovering the hologenomic basis of an extraordinary plant invasion.</title>
        <authorList>
            <person name="Bieker V.C."/>
            <person name="Martin M.D."/>
            <person name="Gilbert T."/>
            <person name="Hodgins K."/>
            <person name="Battlay P."/>
            <person name="Petersen B."/>
            <person name="Wilson J."/>
        </authorList>
    </citation>
    <scope>NUCLEOTIDE SEQUENCE</scope>
    <source>
        <strain evidence="1">AA19_3_7</strain>
        <tissue evidence="1">Leaf</tissue>
    </source>
</reference>
<dbReference type="EMBL" id="JAMZMK010005560">
    <property type="protein sequence ID" value="KAI7753026.1"/>
    <property type="molecule type" value="Genomic_DNA"/>
</dbReference>
<name>A0AAD5GUQ4_AMBAR</name>
<gene>
    <name evidence="1" type="ORF">M8C21_016781</name>
</gene>
<keyword evidence="2" id="KW-1185">Reference proteome</keyword>
<proteinExistence type="predicted"/>
<sequence>PYPINKLIHRTWQHGRPPPLWVLSRWCFESEGMFLIPTVAKVVAEDDRRRSFKGEPPAMALMSAEASREYVTSEFWRMQGTKHKCDTEGSTAEVHRSVARDRLCVLKSWWLSKASAVKAKWVVAIVTVLCAARFNG</sequence>
<dbReference type="AlphaFoldDB" id="A0AAD5GUQ4"/>
<accession>A0AAD5GUQ4</accession>
<dbReference type="Proteomes" id="UP001206925">
    <property type="component" value="Unassembled WGS sequence"/>
</dbReference>
<feature type="non-terminal residue" evidence="1">
    <location>
        <position position="136"/>
    </location>
</feature>
<protein>
    <submittedName>
        <fullName evidence="1">Uncharacterized protein</fullName>
    </submittedName>
</protein>
<organism evidence="1 2">
    <name type="scientific">Ambrosia artemisiifolia</name>
    <name type="common">Common ragweed</name>
    <dbReference type="NCBI Taxonomy" id="4212"/>
    <lineage>
        <taxon>Eukaryota</taxon>
        <taxon>Viridiplantae</taxon>
        <taxon>Streptophyta</taxon>
        <taxon>Embryophyta</taxon>
        <taxon>Tracheophyta</taxon>
        <taxon>Spermatophyta</taxon>
        <taxon>Magnoliopsida</taxon>
        <taxon>eudicotyledons</taxon>
        <taxon>Gunneridae</taxon>
        <taxon>Pentapetalae</taxon>
        <taxon>asterids</taxon>
        <taxon>campanulids</taxon>
        <taxon>Asterales</taxon>
        <taxon>Asteraceae</taxon>
        <taxon>Asteroideae</taxon>
        <taxon>Heliantheae alliance</taxon>
        <taxon>Heliantheae</taxon>
        <taxon>Ambrosia</taxon>
    </lineage>
</organism>
<evidence type="ECO:0000313" key="2">
    <source>
        <dbReference type="Proteomes" id="UP001206925"/>
    </source>
</evidence>
<comment type="caution">
    <text evidence="1">The sequence shown here is derived from an EMBL/GenBank/DDBJ whole genome shotgun (WGS) entry which is preliminary data.</text>
</comment>
<evidence type="ECO:0000313" key="1">
    <source>
        <dbReference type="EMBL" id="KAI7753026.1"/>
    </source>
</evidence>